<proteinExistence type="predicted"/>
<dbReference type="Proteomes" id="UP001160301">
    <property type="component" value="Unassembled WGS sequence"/>
</dbReference>
<dbReference type="RefSeq" id="WP_284721042.1">
    <property type="nucleotide sequence ID" value="NZ_JARZHI010000030.1"/>
</dbReference>
<organism evidence="1 2">
    <name type="scientific">Polyangium sorediatum</name>
    <dbReference type="NCBI Taxonomy" id="889274"/>
    <lineage>
        <taxon>Bacteria</taxon>
        <taxon>Pseudomonadati</taxon>
        <taxon>Myxococcota</taxon>
        <taxon>Polyangia</taxon>
        <taxon>Polyangiales</taxon>
        <taxon>Polyangiaceae</taxon>
        <taxon>Polyangium</taxon>
    </lineage>
</organism>
<gene>
    <name evidence="1" type="ORF">QHF89_28550</name>
</gene>
<dbReference type="EMBL" id="JARZHI010000030">
    <property type="protein sequence ID" value="MDI1433481.1"/>
    <property type="molecule type" value="Genomic_DNA"/>
</dbReference>
<evidence type="ECO:0000313" key="1">
    <source>
        <dbReference type="EMBL" id="MDI1433481.1"/>
    </source>
</evidence>
<evidence type="ECO:0008006" key="3">
    <source>
        <dbReference type="Google" id="ProtNLM"/>
    </source>
</evidence>
<sequence length="129" mass="13644">MAFTIPFALATAACGSDIEEDAFADCEGRAYTATIVAPQDGATDVPTDVRVRIQWAGGIPDRYLSMTTQAGQPVATDGGGTDENGDYELYQFVPATQYTLRVGWFCVIDGGASQKDYPLATSTFTTAAP</sequence>
<keyword evidence="2" id="KW-1185">Reference proteome</keyword>
<protein>
    <recommendedName>
        <fullName evidence="3">Carboxypeptidase regulatory-like domain-containing protein</fullName>
    </recommendedName>
</protein>
<reference evidence="1 2" key="1">
    <citation type="submission" date="2023-04" db="EMBL/GenBank/DDBJ databases">
        <title>The genome sequence of Polyangium sorediatum DSM14670.</title>
        <authorList>
            <person name="Zhang X."/>
        </authorList>
    </citation>
    <scope>NUCLEOTIDE SEQUENCE [LARGE SCALE GENOMIC DNA]</scope>
    <source>
        <strain evidence="1 2">DSM 14670</strain>
    </source>
</reference>
<comment type="caution">
    <text evidence="1">The sequence shown here is derived from an EMBL/GenBank/DDBJ whole genome shotgun (WGS) entry which is preliminary data.</text>
</comment>
<evidence type="ECO:0000313" key="2">
    <source>
        <dbReference type="Proteomes" id="UP001160301"/>
    </source>
</evidence>
<name>A0ABT6NYQ6_9BACT</name>
<accession>A0ABT6NYQ6</accession>